<reference evidence="2" key="1">
    <citation type="submission" date="2021-02" db="EMBL/GenBank/DDBJ databases">
        <authorList>
            <person name="Nieuwenhuis M."/>
            <person name="Van De Peppel L.J.J."/>
        </authorList>
    </citation>
    <scope>NUCLEOTIDE SEQUENCE</scope>
    <source>
        <strain evidence="2">D49</strain>
    </source>
</reference>
<comment type="caution">
    <text evidence="2">The sequence shown here is derived from an EMBL/GenBank/DDBJ whole genome shotgun (WGS) entry which is preliminary data.</text>
</comment>
<keyword evidence="3" id="KW-1185">Reference proteome</keyword>
<keyword evidence="1" id="KW-0175">Coiled coil</keyword>
<evidence type="ECO:0000313" key="3">
    <source>
        <dbReference type="Proteomes" id="UP000717328"/>
    </source>
</evidence>
<dbReference type="EMBL" id="JABCKI010000300">
    <property type="protein sequence ID" value="KAG5651088.1"/>
    <property type="molecule type" value="Genomic_DNA"/>
</dbReference>
<feature type="coiled-coil region" evidence="1">
    <location>
        <begin position="35"/>
        <end position="69"/>
    </location>
</feature>
<evidence type="ECO:0000313" key="2">
    <source>
        <dbReference type="EMBL" id="KAG5651088.1"/>
    </source>
</evidence>
<evidence type="ECO:0008006" key="4">
    <source>
        <dbReference type="Google" id="ProtNLM"/>
    </source>
</evidence>
<name>A0A9P7KHZ1_9AGAR</name>
<dbReference type="SUPFAM" id="SSF52047">
    <property type="entry name" value="RNI-like"/>
    <property type="match status" value="1"/>
</dbReference>
<reference evidence="2" key="2">
    <citation type="submission" date="2021-10" db="EMBL/GenBank/DDBJ databases">
        <title>Phylogenomics reveals ancestral predisposition of the termite-cultivated fungus Termitomyces towards a domesticated lifestyle.</title>
        <authorList>
            <person name="Auxier B."/>
            <person name="Grum-Grzhimaylo A."/>
            <person name="Cardenas M.E."/>
            <person name="Lodge J.D."/>
            <person name="Laessoe T."/>
            <person name="Pedersen O."/>
            <person name="Smith M.E."/>
            <person name="Kuyper T.W."/>
            <person name="Franco-Molano E.A."/>
            <person name="Baroni T.J."/>
            <person name="Aanen D.K."/>
        </authorList>
    </citation>
    <scope>NUCLEOTIDE SEQUENCE</scope>
    <source>
        <strain evidence="2">D49</strain>
    </source>
</reference>
<dbReference type="Proteomes" id="UP000717328">
    <property type="component" value="Unassembled WGS sequence"/>
</dbReference>
<dbReference type="InterPro" id="IPR032675">
    <property type="entry name" value="LRR_dom_sf"/>
</dbReference>
<proteinExistence type="predicted"/>
<dbReference type="Gene3D" id="3.80.10.10">
    <property type="entry name" value="Ribonuclease Inhibitor"/>
    <property type="match status" value="1"/>
</dbReference>
<dbReference type="OrthoDB" id="3005016at2759"/>
<organism evidence="2 3">
    <name type="scientific">Sphagnurus paluster</name>
    <dbReference type="NCBI Taxonomy" id="117069"/>
    <lineage>
        <taxon>Eukaryota</taxon>
        <taxon>Fungi</taxon>
        <taxon>Dikarya</taxon>
        <taxon>Basidiomycota</taxon>
        <taxon>Agaricomycotina</taxon>
        <taxon>Agaricomycetes</taxon>
        <taxon>Agaricomycetidae</taxon>
        <taxon>Agaricales</taxon>
        <taxon>Tricholomatineae</taxon>
        <taxon>Lyophyllaceae</taxon>
        <taxon>Sphagnurus</taxon>
    </lineage>
</organism>
<dbReference type="AlphaFoldDB" id="A0A9P7KHZ1"/>
<gene>
    <name evidence="2" type="ORF">H0H81_009949</name>
</gene>
<accession>A0A9P7KHZ1</accession>
<protein>
    <recommendedName>
        <fullName evidence="4">F-box domain-containing protein</fullName>
    </recommendedName>
</protein>
<evidence type="ECO:0000256" key="1">
    <source>
        <dbReference type="SAM" id="Coils"/>
    </source>
</evidence>
<sequence>MLSYTDILLSYTDLLHKLEFEAGVSNVVCLSRSERRIAREIITETEARIARLENELSKERLLLERCRVALAPHKDLPPKLIREIFLHTETWAGISIPNSKSWLHISHWALRQICASWRIIALEQPQLWSNFHLRADKFRDFSLSEAQLFFRFLCKDILHLTGPVRIDGGDLPHHFAPLMRSEIVLPNIHRFSELSLTNNSAMDISEYLSLPGSSFEILESLMICSRSPSDFLAASKSPPLFDGLKSLRSISFMGSVNEICLSQNIPWHQLTWAKMLPTVNSRFTMSILTSAVILRQCQSLVTLHIGVNAWKEDTRAHLIPPIHLPNLRDLTLASQHSIEELPSVDSTSLLDYLHVPSLTRLDLRVFYDTDRQVCAAISSLIIRSRCNLEELALWDGLRDLENPELPKLLSLLSHMRIMTTGCLSYTESILRSIVRGEILPRLERWAFYGSVDSINLFEEIVKTRKCKRIDAPEQEPSLGVLKVAYMYVRYEDGAAFDQWDKKLQEYGTHFHVFRSS</sequence>